<evidence type="ECO:0000313" key="1">
    <source>
        <dbReference type="EMBL" id="MBA4657308.1"/>
    </source>
</evidence>
<name>A0A7C9E9Y4_OPUST</name>
<accession>A0A7C9E9Y4</accession>
<organism evidence="1">
    <name type="scientific">Opuntia streptacantha</name>
    <name type="common">Prickly pear cactus</name>
    <name type="synonym">Opuntia cardona</name>
    <dbReference type="NCBI Taxonomy" id="393608"/>
    <lineage>
        <taxon>Eukaryota</taxon>
        <taxon>Viridiplantae</taxon>
        <taxon>Streptophyta</taxon>
        <taxon>Embryophyta</taxon>
        <taxon>Tracheophyta</taxon>
        <taxon>Spermatophyta</taxon>
        <taxon>Magnoliopsida</taxon>
        <taxon>eudicotyledons</taxon>
        <taxon>Gunneridae</taxon>
        <taxon>Pentapetalae</taxon>
        <taxon>Caryophyllales</taxon>
        <taxon>Cactineae</taxon>
        <taxon>Cactaceae</taxon>
        <taxon>Opuntioideae</taxon>
        <taxon>Opuntia</taxon>
    </lineage>
</organism>
<sequence length="120" mass="12646">MLPSSPASLSNAKLKLLIAAVLSDKTLASKTVSTTRLLGTSTGISAPGAPIKSSMYSLPSSNLIKFTAPSSVPVYKLPFTNIHGRLTLSASTLNSRARCRESPISIQPRGSTMVLREPFS</sequence>
<reference evidence="1" key="1">
    <citation type="journal article" date="2013" name="J. Plant Res.">
        <title>Effect of fungi and light on seed germination of three Opuntia species from semiarid lands of central Mexico.</title>
        <authorList>
            <person name="Delgado-Sanchez P."/>
            <person name="Jimenez-Bremont J.F."/>
            <person name="Guerrero-Gonzalez Mde L."/>
            <person name="Flores J."/>
        </authorList>
    </citation>
    <scope>NUCLEOTIDE SEQUENCE</scope>
    <source>
        <tissue evidence="1">Cladode</tissue>
    </source>
</reference>
<protein>
    <submittedName>
        <fullName evidence="1">Uncharacterized protein</fullName>
    </submittedName>
</protein>
<dbReference type="EMBL" id="GISG01195805">
    <property type="protein sequence ID" value="MBA4657308.1"/>
    <property type="molecule type" value="Transcribed_RNA"/>
</dbReference>
<proteinExistence type="predicted"/>
<reference evidence="1" key="2">
    <citation type="submission" date="2020-07" db="EMBL/GenBank/DDBJ databases">
        <authorList>
            <person name="Vera ALvarez R."/>
            <person name="Arias-Moreno D.M."/>
            <person name="Jimenez-Jacinto V."/>
            <person name="Jimenez-Bremont J.F."/>
            <person name="Swaminathan K."/>
            <person name="Moose S.P."/>
            <person name="Guerrero-Gonzalez M.L."/>
            <person name="Marino-Ramirez L."/>
            <person name="Landsman D."/>
            <person name="Rodriguez-Kessler M."/>
            <person name="Delgado-Sanchez P."/>
        </authorList>
    </citation>
    <scope>NUCLEOTIDE SEQUENCE</scope>
    <source>
        <tissue evidence="1">Cladode</tissue>
    </source>
</reference>
<dbReference type="AlphaFoldDB" id="A0A7C9E9Y4"/>